<dbReference type="SUPFAM" id="SSF63520">
    <property type="entry name" value="PTS-regulatory domain, PRD"/>
    <property type="match status" value="1"/>
</dbReference>
<dbReference type="EMBL" id="FOGF01000022">
    <property type="protein sequence ID" value="SER16079.1"/>
    <property type="molecule type" value="Genomic_DNA"/>
</dbReference>
<keyword evidence="7" id="KW-1185">Reference proteome</keyword>
<accession>A0A1H9LXR0</accession>
<evidence type="ECO:0000259" key="3">
    <source>
        <dbReference type="PROSITE" id="PS51094"/>
    </source>
</evidence>
<name>A0A1H9LXR0_9LACT</name>
<dbReference type="Gene3D" id="3.40.930.10">
    <property type="entry name" value="Mannitol-specific EII, Chain A"/>
    <property type="match status" value="1"/>
</dbReference>
<dbReference type="Proteomes" id="UP000198556">
    <property type="component" value="Unassembled WGS sequence"/>
</dbReference>
<dbReference type="PROSITE" id="PS51094">
    <property type="entry name" value="PTS_EIIA_TYPE_2"/>
    <property type="match status" value="1"/>
</dbReference>
<dbReference type="InterPro" id="IPR002178">
    <property type="entry name" value="PTS_EIIA_type-2_dom"/>
</dbReference>
<protein>
    <submittedName>
        <fullName evidence="6">Transcriptional antiterminator, BglG family</fullName>
    </submittedName>
</protein>
<dbReference type="InterPro" id="IPR016152">
    <property type="entry name" value="PTrfase/Anion_transptr"/>
</dbReference>
<evidence type="ECO:0000256" key="2">
    <source>
        <dbReference type="ARBA" id="ARBA00022737"/>
    </source>
</evidence>
<organism evidence="6 7">
    <name type="scientific">Granulicatella balaenopterae</name>
    <dbReference type="NCBI Taxonomy" id="137733"/>
    <lineage>
        <taxon>Bacteria</taxon>
        <taxon>Bacillati</taxon>
        <taxon>Bacillota</taxon>
        <taxon>Bacilli</taxon>
        <taxon>Lactobacillales</taxon>
        <taxon>Carnobacteriaceae</taxon>
        <taxon>Granulicatella</taxon>
    </lineage>
</organism>
<dbReference type="Gene3D" id="1.10.1790.10">
    <property type="entry name" value="PRD domain"/>
    <property type="match status" value="1"/>
</dbReference>
<dbReference type="PROSITE" id="PS51099">
    <property type="entry name" value="PTS_EIIB_TYPE_2"/>
    <property type="match status" value="1"/>
</dbReference>
<feature type="domain" description="PRD" evidence="5">
    <location>
        <begin position="277"/>
        <end position="384"/>
    </location>
</feature>
<evidence type="ECO:0000259" key="4">
    <source>
        <dbReference type="PROSITE" id="PS51099"/>
    </source>
</evidence>
<proteinExistence type="predicted"/>
<dbReference type="Gene3D" id="1.10.10.10">
    <property type="entry name" value="Winged helix-like DNA-binding domain superfamily/Winged helix DNA-binding domain"/>
    <property type="match status" value="1"/>
</dbReference>
<dbReference type="GO" id="GO:0009401">
    <property type="term" value="P:phosphoenolpyruvate-dependent sugar phosphotransferase system"/>
    <property type="evidence" value="ECO:0007669"/>
    <property type="project" value="InterPro"/>
</dbReference>
<dbReference type="Gene3D" id="3.40.50.2300">
    <property type="match status" value="1"/>
</dbReference>
<dbReference type="AlphaFoldDB" id="A0A1H9LXR0"/>
<dbReference type="CDD" id="cd05568">
    <property type="entry name" value="PTS_IIB_bgl_like"/>
    <property type="match status" value="1"/>
</dbReference>
<reference evidence="6 7" key="1">
    <citation type="submission" date="2016-10" db="EMBL/GenBank/DDBJ databases">
        <authorList>
            <person name="de Groot N.N."/>
        </authorList>
    </citation>
    <scope>NUCLEOTIDE SEQUENCE [LARGE SCALE GENOMIC DNA]</scope>
    <source>
        <strain evidence="6 7">DSM 15827</strain>
    </source>
</reference>
<dbReference type="PANTHER" id="PTHR30185">
    <property type="entry name" value="CRYPTIC BETA-GLUCOSIDE BGL OPERON ANTITERMINATOR"/>
    <property type="match status" value="1"/>
</dbReference>
<dbReference type="InterPro" id="IPR036388">
    <property type="entry name" value="WH-like_DNA-bd_sf"/>
</dbReference>
<dbReference type="STRING" id="137733.SAMN05421767_12221"/>
<dbReference type="SUPFAM" id="SSF55804">
    <property type="entry name" value="Phoshotransferase/anion transport protein"/>
    <property type="match status" value="1"/>
</dbReference>
<evidence type="ECO:0000256" key="1">
    <source>
        <dbReference type="ARBA" id="ARBA00022679"/>
    </source>
</evidence>
<gene>
    <name evidence="6" type="ORF">SAMN05421767_12221</name>
</gene>
<dbReference type="InterPro" id="IPR013011">
    <property type="entry name" value="PTS_EIIB_2"/>
</dbReference>
<feature type="domain" description="PTS EIIA type-2" evidence="3">
    <location>
        <begin position="489"/>
        <end position="628"/>
    </location>
</feature>
<dbReference type="InterPro" id="IPR011608">
    <property type="entry name" value="PRD"/>
</dbReference>
<evidence type="ECO:0000313" key="6">
    <source>
        <dbReference type="EMBL" id="SER16079.1"/>
    </source>
</evidence>
<dbReference type="GO" id="GO:0006355">
    <property type="term" value="P:regulation of DNA-templated transcription"/>
    <property type="evidence" value="ECO:0007669"/>
    <property type="project" value="InterPro"/>
</dbReference>
<dbReference type="PANTHER" id="PTHR30185:SF13">
    <property type="entry name" value="LICABCH OPERON REGULATOR-RELATED"/>
    <property type="match status" value="1"/>
</dbReference>
<dbReference type="InterPro" id="IPR013196">
    <property type="entry name" value="HTH_11"/>
</dbReference>
<dbReference type="PROSITE" id="PS51372">
    <property type="entry name" value="PRD_2"/>
    <property type="match status" value="1"/>
</dbReference>
<dbReference type="Pfam" id="PF00359">
    <property type="entry name" value="PTS_EIIA_2"/>
    <property type="match status" value="1"/>
</dbReference>
<dbReference type="Pfam" id="PF00874">
    <property type="entry name" value="PRD"/>
    <property type="match status" value="1"/>
</dbReference>
<dbReference type="Pfam" id="PF08279">
    <property type="entry name" value="HTH_11"/>
    <property type="match status" value="1"/>
</dbReference>
<feature type="domain" description="PTS EIIB type-2" evidence="4">
    <location>
        <begin position="390"/>
        <end position="479"/>
    </location>
</feature>
<dbReference type="RefSeq" id="WP_089746804.1">
    <property type="nucleotide sequence ID" value="NZ_FOGF01000022.1"/>
</dbReference>
<dbReference type="InterPro" id="IPR036634">
    <property type="entry name" value="PRD_sf"/>
</dbReference>
<dbReference type="SUPFAM" id="SSF52794">
    <property type="entry name" value="PTS system IIB component-like"/>
    <property type="match status" value="1"/>
</dbReference>
<evidence type="ECO:0000313" key="7">
    <source>
        <dbReference type="Proteomes" id="UP000198556"/>
    </source>
</evidence>
<dbReference type="InterPro" id="IPR036095">
    <property type="entry name" value="PTS_EIIB-like_sf"/>
</dbReference>
<dbReference type="GO" id="GO:0008982">
    <property type="term" value="F:protein-N(PI)-phosphohistidine-sugar phosphotransferase activity"/>
    <property type="evidence" value="ECO:0007669"/>
    <property type="project" value="InterPro"/>
</dbReference>
<keyword evidence="2" id="KW-0677">Repeat</keyword>
<keyword evidence="1" id="KW-0808">Transferase</keyword>
<sequence>MRIYSIMEELVSADDYLTIDYFAKKYAVSKRTIQNDMSYLVTMSSRHGYQLHMRRGRGYLLEIINQDLLDYFIVFLKSNMKMEAKERTKSIAIYLVCQPDFVSMAQVGDEFQISTTSVKKDLAEVEEFLAAYQLVLEKKRHYGIRVVGDCVKVKKLLFDTYFEDNLYLKSKLSEIEEKFSQVNSLLMKQIEKEELSINYHELKNVIIWLEVSTLYHMAHPKKVSPIRLKADSAIERVCWKLKEMLEANFSIVVNQESFTQIVQVMEINIRQKVLTDSISDSLKQDVEEFLVQVDEEYDTNFQADEAFKESLYMHVSLLIDRLYQKISYKNSLIKEICIRYPMIFNIAILFSDMLKEKYNVEVTQDEAGFIATHFAAHMEKERERKFERFNRIGVVCSSGGGSAFLLKLQIESLFTKAEVEAFNYLQMRELQQFEPDLIFTIMPLSQEFDAPVIFIKEMLDDLDLVRIRQVLQFDNCDSFSIEDIKEYPYEIFNRDFFKVSRERDYLKILTEMAQEIEDCGFGDQYYLKNVLEREEYMSTIYMNGVAIPHPIELSAKKNVLSVCILEEPLMHDGREVQLIFMVCLTKNDYEIHKEITKKLYLLMKDQLRLQYILQHKTFDELMIILKEMDGVNL</sequence>
<evidence type="ECO:0000259" key="5">
    <source>
        <dbReference type="PROSITE" id="PS51372"/>
    </source>
</evidence>
<dbReference type="OrthoDB" id="3239954at2"/>
<dbReference type="InterPro" id="IPR050661">
    <property type="entry name" value="BglG_antiterminators"/>
</dbReference>